<sequence length="36" mass="3658">MKPARMKIALIALAAVKSPRGGSGPECFGPAMKGES</sequence>
<dbReference type="Proteomes" id="UP000191135">
    <property type="component" value="Chromosome"/>
</dbReference>
<accession>A0A1U9YW86</accession>
<dbReference type="KEGG" id="mmed:Mame_00322"/>
<reference evidence="1 2" key="1">
    <citation type="submission" date="2017-03" db="EMBL/GenBank/DDBJ databases">
        <title>Foreign affairs: Plasmid Transfer between Roseobacters and Rhizobia.</title>
        <authorList>
            <person name="Bartling P."/>
            <person name="Bunk B."/>
            <person name="Overmann J."/>
            <person name="Brinkmann H."/>
            <person name="Petersen J."/>
        </authorList>
    </citation>
    <scope>NUCLEOTIDE SEQUENCE [LARGE SCALE GENOMIC DNA]</scope>
    <source>
        <strain evidence="1 2">MACL11</strain>
    </source>
</reference>
<organism evidence="1 2">
    <name type="scientific">Martelella mediterranea DSM 17316</name>
    <dbReference type="NCBI Taxonomy" id="1122214"/>
    <lineage>
        <taxon>Bacteria</taxon>
        <taxon>Pseudomonadati</taxon>
        <taxon>Pseudomonadota</taxon>
        <taxon>Alphaproteobacteria</taxon>
        <taxon>Hyphomicrobiales</taxon>
        <taxon>Aurantimonadaceae</taxon>
        <taxon>Martelella</taxon>
    </lineage>
</organism>
<dbReference type="STRING" id="1122214.Mame_00322"/>
<dbReference type="AlphaFoldDB" id="A0A1U9YW86"/>
<name>A0A1U9YW86_9HYPH</name>
<evidence type="ECO:0000313" key="2">
    <source>
        <dbReference type="Proteomes" id="UP000191135"/>
    </source>
</evidence>
<protein>
    <submittedName>
        <fullName evidence="1">Uncharacterized protein</fullName>
    </submittedName>
</protein>
<proteinExistence type="predicted"/>
<dbReference type="EMBL" id="CP020330">
    <property type="protein sequence ID" value="AQZ49705.1"/>
    <property type="molecule type" value="Genomic_DNA"/>
</dbReference>
<gene>
    <name evidence="1" type="ORF">Mame_00322</name>
</gene>
<keyword evidence="2" id="KW-1185">Reference proteome</keyword>
<evidence type="ECO:0000313" key="1">
    <source>
        <dbReference type="EMBL" id="AQZ49705.1"/>
    </source>
</evidence>